<feature type="domain" description="EamA" evidence="2">
    <location>
        <begin position="154"/>
        <end position="281"/>
    </location>
</feature>
<feature type="transmembrane region" description="Helical" evidence="1">
    <location>
        <begin position="64"/>
        <end position="85"/>
    </location>
</feature>
<dbReference type="RefSeq" id="WP_013681225.1">
    <property type="nucleotide sequence ID" value="NC_015318.1"/>
</dbReference>
<dbReference type="GO" id="GO:0016020">
    <property type="term" value="C:membrane"/>
    <property type="evidence" value="ECO:0007669"/>
    <property type="project" value="InterPro"/>
</dbReference>
<protein>
    <recommendedName>
        <fullName evidence="2">EamA domain-containing protein</fullName>
    </recommendedName>
</protein>
<dbReference type="FunCoup" id="F2LXJ5">
    <property type="interactions" value="25"/>
</dbReference>
<gene>
    <name evidence="3" type="ordered locus">Hipma_0204</name>
</gene>
<dbReference type="InParanoid" id="F2LXJ5"/>
<feature type="transmembrane region" description="Helical" evidence="1">
    <location>
        <begin position="266"/>
        <end position="284"/>
    </location>
</feature>
<dbReference type="STRING" id="760142.Hipma_0204"/>
<accession>F2LXJ5</accession>
<keyword evidence="4" id="KW-1185">Reference proteome</keyword>
<dbReference type="Pfam" id="PF00892">
    <property type="entry name" value="EamA"/>
    <property type="match status" value="2"/>
</dbReference>
<dbReference type="EMBL" id="CP002606">
    <property type="protein sequence ID" value="AEA33181.1"/>
    <property type="molecule type" value="Genomic_DNA"/>
</dbReference>
<keyword evidence="1" id="KW-0812">Transmembrane</keyword>
<dbReference type="Proteomes" id="UP000008139">
    <property type="component" value="Chromosome"/>
</dbReference>
<proteinExistence type="predicted"/>
<feature type="transmembrane region" description="Helical" evidence="1">
    <location>
        <begin position="152"/>
        <end position="171"/>
    </location>
</feature>
<evidence type="ECO:0000313" key="3">
    <source>
        <dbReference type="EMBL" id="AEA33181.1"/>
    </source>
</evidence>
<dbReference type="SUPFAM" id="SSF103481">
    <property type="entry name" value="Multidrug resistance efflux transporter EmrE"/>
    <property type="match status" value="2"/>
</dbReference>
<dbReference type="PANTHER" id="PTHR22911">
    <property type="entry name" value="ACYL-MALONYL CONDENSING ENZYME-RELATED"/>
    <property type="match status" value="1"/>
</dbReference>
<name>F2LXJ5_HIPMA</name>
<feature type="transmembrane region" description="Helical" evidence="1">
    <location>
        <begin position="211"/>
        <end position="233"/>
    </location>
</feature>
<reference evidence="4" key="2">
    <citation type="submission" date="2011-03" db="EMBL/GenBank/DDBJ databases">
        <title>The complete genome of Hippea maritima DSM 10411.</title>
        <authorList>
            <consortium name="US DOE Joint Genome Institute (JGI-PGF)"/>
            <person name="Lucas S."/>
            <person name="Copeland A."/>
            <person name="Lapidus A."/>
            <person name="Bruce D."/>
            <person name="Goodwin L."/>
            <person name="Pitluck S."/>
            <person name="Peters L."/>
            <person name="Kyrpides N."/>
            <person name="Mavromatis K."/>
            <person name="Pagani I."/>
            <person name="Ivanova N."/>
            <person name="Mikhailova N."/>
            <person name="Lu M."/>
            <person name="Detter J.C."/>
            <person name="Tapia R."/>
            <person name="Han C."/>
            <person name="Land M."/>
            <person name="Hauser L."/>
            <person name="Markowitz V."/>
            <person name="Cheng J.-F."/>
            <person name="Hugenholtz P."/>
            <person name="Woyke T."/>
            <person name="Wu D."/>
            <person name="Spring S."/>
            <person name="Schroeder M."/>
            <person name="Brambilla E."/>
            <person name="Klenk H.-P."/>
            <person name="Eisen J.A."/>
        </authorList>
    </citation>
    <scope>NUCLEOTIDE SEQUENCE [LARGE SCALE GENOMIC DNA]</scope>
    <source>
        <strain evidence="4">ATCC 700847 / DSM 10411 / MH2</strain>
    </source>
</reference>
<feature type="transmembrane region" description="Helical" evidence="1">
    <location>
        <begin position="240"/>
        <end position="260"/>
    </location>
</feature>
<sequence length="288" mass="32243">MIKALIAVFICITSWAFIPIASKEILKGMNNYAMLFFSNIISASILGIYLFSQNGIRVLKKYSIKDYILMSFLGFLGSFLFYVFLYKAFSLASAQEVFIINYTWPILITLLGFFILKEKATLMSLIAITISFLGVVIIATKGNLSTLKFTNLYADILALLGATCFALFSVLGKKVKYDQKIAVFVYFLSASIFSLATIKAFQIKFINSNTLFWLFINGAIINGISYIFWFYALKKAKTALISNLVYLTPLISLVFISLILKEKIEPYSIAALFLIMAGIGLQLAKKPT</sequence>
<dbReference type="InterPro" id="IPR000620">
    <property type="entry name" value="EamA_dom"/>
</dbReference>
<dbReference type="AlphaFoldDB" id="F2LXJ5"/>
<evidence type="ECO:0000259" key="2">
    <source>
        <dbReference type="Pfam" id="PF00892"/>
    </source>
</evidence>
<evidence type="ECO:0000313" key="4">
    <source>
        <dbReference type="Proteomes" id="UP000008139"/>
    </source>
</evidence>
<feature type="transmembrane region" description="Helical" evidence="1">
    <location>
        <begin position="32"/>
        <end position="52"/>
    </location>
</feature>
<dbReference type="InterPro" id="IPR037185">
    <property type="entry name" value="EmrE-like"/>
</dbReference>
<evidence type="ECO:0000256" key="1">
    <source>
        <dbReference type="SAM" id="Phobius"/>
    </source>
</evidence>
<dbReference type="eggNOG" id="COG0697">
    <property type="taxonomic scope" value="Bacteria"/>
</dbReference>
<feature type="domain" description="EamA" evidence="2">
    <location>
        <begin position="3"/>
        <end position="139"/>
    </location>
</feature>
<keyword evidence="1" id="KW-0472">Membrane</keyword>
<feature type="transmembrane region" description="Helical" evidence="1">
    <location>
        <begin position="183"/>
        <end position="205"/>
    </location>
</feature>
<dbReference type="HOGENOM" id="CLU_064680_0_0_7"/>
<feature type="transmembrane region" description="Helical" evidence="1">
    <location>
        <begin position="97"/>
        <end position="115"/>
    </location>
</feature>
<dbReference type="KEGG" id="hmr:Hipma_0204"/>
<organism evidence="3 4">
    <name type="scientific">Hippea maritima (strain ATCC 700847 / DSM 10411 / MH2)</name>
    <dbReference type="NCBI Taxonomy" id="760142"/>
    <lineage>
        <taxon>Bacteria</taxon>
        <taxon>Pseudomonadati</taxon>
        <taxon>Campylobacterota</taxon>
        <taxon>Desulfurellia</taxon>
        <taxon>Desulfurellales</taxon>
        <taxon>Hippeaceae</taxon>
        <taxon>Hippea</taxon>
    </lineage>
</organism>
<dbReference type="Gene3D" id="1.10.3730.20">
    <property type="match status" value="1"/>
</dbReference>
<keyword evidence="1" id="KW-1133">Transmembrane helix</keyword>
<feature type="transmembrane region" description="Helical" evidence="1">
    <location>
        <begin position="122"/>
        <end position="140"/>
    </location>
</feature>
<reference evidence="3 4" key="1">
    <citation type="journal article" date="2011" name="Stand. Genomic Sci.">
        <title>Complete genome sequence of the thermophilic sulfur-reducer Hippea maritima type strain (MH(2)).</title>
        <authorList>
            <person name="Huntemann M."/>
            <person name="Lu M."/>
            <person name="Nolan M."/>
            <person name="Lapidus A."/>
            <person name="Lucas S."/>
            <person name="Hammon N."/>
            <person name="Deshpande S."/>
            <person name="Cheng J.F."/>
            <person name="Tapia R."/>
            <person name="Han C."/>
            <person name="Goodwin L."/>
            <person name="Pitluck S."/>
            <person name="Liolios K."/>
            <person name="Pagani I."/>
            <person name="Ivanova N."/>
            <person name="Ovchinikova G."/>
            <person name="Pati A."/>
            <person name="Chen A."/>
            <person name="Palaniappan K."/>
            <person name="Land M."/>
            <person name="Hauser L."/>
            <person name="Jeffries C.D."/>
            <person name="Detter J.C."/>
            <person name="Brambilla E.M."/>
            <person name="Rohde M."/>
            <person name="Spring S."/>
            <person name="Goker M."/>
            <person name="Woyke T."/>
            <person name="Bristow J."/>
            <person name="Eisen J.A."/>
            <person name="Markowitz V."/>
            <person name="Hugenholtz P."/>
            <person name="Kyrpides N.C."/>
            <person name="Klenk H.P."/>
            <person name="Mavromatis K."/>
        </authorList>
    </citation>
    <scope>NUCLEOTIDE SEQUENCE [LARGE SCALE GENOMIC DNA]</scope>
    <source>
        <strain evidence="4">ATCC 700847 / DSM 10411 / MH2</strain>
    </source>
</reference>